<protein>
    <submittedName>
        <fullName evidence="1">Uncharacterized protein</fullName>
    </submittedName>
</protein>
<organism evidence="1">
    <name type="scientific">Helicotheca tamesis</name>
    <dbReference type="NCBI Taxonomy" id="374047"/>
    <lineage>
        <taxon>Eukaryota</taxon>
        <taxon>Sar</taxon>
        <taxon>Stramenopiles</taxon>
        <taxon>Ochrophyta</taxon>
        <taxon>Bacillariophyta</taxon>
        <taxon>Mediophyceae</taxon>
        <taxon>Lithodesmiophycidae</taxon>
        <taxon>Lithodesmiales</taxon>
        <taxon>Lithodesmiaceae</taxon>
        <taxon>Helicotheca</taxon>
    </lineage>
</organism>
<accession>A0A7S2GRR0</accession>
<evidence type="ECO:0000313" key="1">
    <source>
        <dbReference type="EMBL" id="CAD9469431.1"/>
    </source>
</evidence>
<proteinExistence type="predicted"/>
<reference evidence="1" key="1">
    <citation type="submission" date="2021-01" db="EMBL/GenBank/DDBJ databases">
        <authorList>
            <person name="Corre E."/>
            <person name="Pelletier E."/>
            <person name="Niang G."/>
            <person name="Scheremetjew M."/>
            <person name="Finn R."/>
            <person name="Kale V."/>
            <person name="Holt S."/>
            <person name="Cochrane G."/>
            <person name="Meng A."/>
            <person name="Brown T."/>
            <person name="Cohen L."/>
        </authorList>
    </citation>
    <scope>NUCLEOTIDE SEQUENCE</scope>
    <source>
        <strain evidence="1">CCMP826</strain>
    </source>
</reference>
<name>A0A7S2GRR0_9STRA</name>
<dbReference type="EMBL" id="HBGV01001568">
    <property type="protein sequence ID" value="CAD9469431.1"/>
    <property type="molecule type" value="Transcribed_RNA"/>
</dbReference>
<gene>
    <name evidence="1" type="ORF">HTAM1171_LOCUS958</name>
</gene>
<dbReference type="AlphaFoldDB" id="A0A7S2GRR0"/>
<sequence>MRPLALTLHHLPEQTILSLSQQKINKMKVMHYAKDHNYKVDDDGDEINSPITLNADHSKVQRKASPHSKKLRKVAKFLGEAIQNTSSNPVNSFLSFGLINPCFK</sequence>